<keyword evidence="4" id="KW-0233">DNA recombination</keyword>
<dbReference type="InterPro" id="IPR002104">
    <property type="entry name" value="Integrase_catalytic"/>
</dbReference>
<comment type="similarity">
    <text evidence="1">Belongs to the 'phage' integrase family.</text>
</comment>
<dbReference type="InterPro" id="IPR011010">
    <property type="entry name" value="DNA_brk_join_enz"/>
</dbReference>
<dbReference type="Proteomes" id="UP000198583">
    <property type="component" value="Unassembled WGS sequence"/>
</dbReference>
<evidence type="ECO:0000259" key="8">
    <source>
        <dbReference type="PROSITE" id="PS51900"/>
    </source>
</evidence>
<accession>A0A1I6EX35</accession>
<dbReference type="PROSITE" id="PS51898">
    <property type="entry name" value="TYR_RECOMBINASE"/>
    <property type="match status" value="1"/>
</dbReference>
<keyword evidence="2" id="KW-0229">DNA integration</keyword>
<feature type="domain" description="Tyr recombinase" evidence="7">
    <location>
        <begin position="164"/>
        <end position="368"/>
    </location>
</feature>
<keyword evidence="10" id="KW-1185">Reference proteome</keyword>
<gene>
    <name evidence="9" type="ORF">SAMN04488564_10672</name>
</gene>
<dbReference type="InterPro" id="IPR050090">
    <property type="entry name" value="Tyrosine_recombinase_XerCD"/>
</dbReference>
<dbReference type="InterPro" id="IPR004107">
    <property type="entry name" value="Integrase_SAM-like_N"/>
</dbReference>
<dbReference type="GO" id="GO:0003677">
    <property type="term" value="F:DNA binding"/>
    <property type="evidence" value="ECO:0007669"/>
    <property type="project" value="UniProtKB-UniRule"/>
</dbReference>
<evidence type="ECO:0000313" key="9">
    <source>
        <dbReference type="EMBL" id="SFR22132.1"/>
    </source>
</evidence>
<dbReference type="PANTHER" id="PTHR30349">
    <property type="entry name" value="PHAGE INTEGRASE-RELATED"/>
    <property type="match status" value="1"/>
</dbReference>
<dbReference type="SUPFAM" id="SSF56349">
    <property type="entry name" value="DNA breaking-rejoining enzymes"/>
    <property type="match status" value="1"/>
</dbReference>
<dbReference type="RefSeq" id="WP_093598260.1">
    <property type="nucleotide sequence ID" value="NZ_FOYL01000006.1"/>
</dbReference>
<evidence type="ECO:0000313" key="10">
    <source>
        <dbReference type="Proteomes" id="UP000198583"/>
    </source>
</evidence>
<dbReference type="InterPro" id="IPR013762">
    <property type="entry name" value="Integrase-like_cat_sf"/>
</dbReference>
<dbReference type="AlphaFoldDB" id="A0A1I6EX35"/>
<sequence length="401" mass="45104">MAWSEQIGTQSWRVRYRTSGGHTASISGFTTQRAADNYAADIECDQRRNTWLDPTLGRTTVAEWVTTWFAALDLDPRTIDNYRSVLRCHILLRWGATPLNAITALGVNKWISDLRQLGYANATVATIVKVLSMILTDAADERLIPANPIRRYRRRGRRSYRIERERVWASPTEVLRIAEHAAALGGDTAGMLIITAAWTGCRWGELTGLRRDNVDLGRGVLIIDPRTGALHESAHTRWLGSPKTPSSARTITLPPFLITMLRKHLEQHDNEFVFTTEGGSWLWRSTFIRRALKPAVNGNEGHPRAGIRTVPIRPGLTFHGLRHSHKTWLIAGGAPEIAQARRLGHHLPNRVTEVYSHVAPEVELRLLNDLQRRWHEADLNVQTHPTTPEPAERHVSGPLAA</sequence>
<dbReference type="Pfam" id="PF00589">
    <property type="entry name" value="Phage_integrase"/>
    <property type="match status" value="1"/>
</dbReference>
<evidence type="ECO:0000256" key="4">
    <source>
        <dbReference type="ARBA" id="ARBA00023172"/>
    </source>
</evidence>
<dbReference type="OrthoDB" id="4529782at2"/>
<evidence type="ECO:0000256" key="3">
    <source>
        <dbReference type="ARBA" id="ARBA00023125"/>
    </source>
</evidence>
<protein>
    <submittedName>
        <fullName evidence="9">Site-specific recombinase XerD</fullName>
    </submittedName>
</protein>
<evidence type="ECO:0000256" key="2">
    <source>
        <dbReference type="ARBA" id="ARBA00022908"/>
    </source>
</evidence>
<dbReference type="Pfam" id="PF14659">
    <property type="entry name" value="Phage_int_SAM_3"/>
    <property type="match status" value="1"/>
</dbReference>
<dbReference type="PROSITE" id="PS51900">
    <property type="entry name" value="CB"/>
    <property type="match status" value="1"/>
</dbReference>
<dbReference type="CDD" id="cd01189">
    <property type="entry name" value="INT_ICEBs1_C_like"/>
    <property type="match status" value="1"/>
</dbReference>
<dbReference type="PANTHER" id="PTHR30349:SF64">
    <property type="entry name" value="PROPHAGE INTEGRASE INTD-RELATED"/>
    <property type="match status" value="1"/>
</dbReference>
<dbReference type="EMBL" id="FOYL01000006">
    <property type="protein sequence ID" value="SFR22132.1"/>
    <property type="molecule type" value="Genomic_DNA"/>
</dbReference>
<dbReference type="GO" id="GO:0015074">
    <property type="term" value="P:DNA integration"/>
    <property type="evidence" value="ECO:0007669"/>
    <property type="project" value="UniProtKB-KW"/>
</dbReference>
<evidence type="ECO:0000256" key="5">
    <source>
        <dbReference type="PROSITE-ProRule" id="PRU01248"/>
    </source>
</evidence>
<evidence type="ECO:0000256" key="6">
    <source>
        <dbReference type="SAM" id="MobiDB-lite"/>
    </source>
</evidence>
<dbReference type="InterPro" id="IPR010998">
    <property type="entry name" value="Integrase_recombinase_N"/>
</dbReference>
<proteinExistence type="inferred from homology"/>
<reference evidence="10" key="1">
    <citation type="submission" date="2016-10" db="EMBL/GenBank/DDBJ databases">
        <authorList>
            <person name="Varghese N."/>
            <person name="Submissions S."/>
        </authorList>
    </citation>
    <scope>NUCLEOTIDE SEQUENCE [LARGE SCALE GENOMIC DNA]</scope>
    <source>
        <strain evidence="10">DSM 44232</strain>
    </source>
</reference>
<dbReference type="Gene3D" id="1.10.443.10">
    <property type="entry name" value="Intergrase catalytic core"/>
    <property type="match status" value="1"/>
</dbReference>
<keyword evidence="3 5" id="KW-0238">DNA-binding</keyword>
<dbReference type="InterPro" id="IPR044068">
    <property type="entry name" value="CB"/>
</dbReference>
<dbReference type="Gene3D" id="1.10.150.130">
    <property type="match status" value="1"/>
</dbReference>
<dbReference type="STRING" id="84724.SAMN04488564_10672"/>
<feature type="domain" description="Core-binding (CB)" evidence="8">
    <location>
        <begin position="59"/>
        <end position="139"/>
    </location>
</feature>
<feature type="region of interest" description="Disordered" evidence="6">
    <location>
        <begin position="381"/>
        <end position="401"/>
    </location>
</feature>
<evidence type="ECO:0000259" key="7">
    <source>
        <dbReference type="PROSITE" id="PS51898"/>
    </source>
</evidence>
<evidence type="ECO:0000256" key="1">
    <source>
        <dbReference type="ARBA" id="ARBA00008857"/>
    </source>
</evidence>
<name>A0A1I6EX35_9PSEU</name>
<organism evidence="9 10">
    <name type="scientific">Lentzea waywayandensis</name>
    <dbReference type="NCBI Taxonomy" id="84724"/>
    <lineage>
        <taxon>Bacteria</taxon>
        <taxon>Bacillati</taxon>
        <taxon>Actinomycetota</taxon>
        <taxon>Actinomycetes</taxon>
        <taxon>Pseudonocardiales</taxon>
        <taxon>Pseudonocardiaceae</taxon>
        <taxon>Lentzea</taxon>
    </lineage>
</organism>
<dbReference type="GO" id="GO:0006310">
    <property type="term" value="P:DNA recombination"/>
    <property type="evidence" value="ECO:0007669"/>
    <property type="project" value="UniProtKB-KW"/>
</dbReference>